<protein>
    <recommendedName>
        <fullName evidence="9">MATE family efflux transporter</fullName>
    </recommendedName>
</protein>
<keyword evidence="5 7" id="KW-1133">Transmembrane helix</keyword>
<sequence>MRAISKSQNRPDLLNDPILPTLKTMTIPMIFGMITLMMFNIVDTFFISLLGTEPLAAVSFTFPVTFTVISLAIGLGIGTSAVIAKALGSNKIDEARFDASISLMVGVVLVIVLSSIGYLLIDPIFTLLGAGAQVLPLIHEYMNIWFIGSVFLITPMIGNSVLRASGDTKTPSIVMGGAGLINAILDPVLIFGFGPVPALGIQGAAIASVIAWSVAVVIILYILAFKKRLLSLKAGKQTVAGAIRKILKIGLPAAGANMLTPVAMAVMTALVAHHGPEAVAAFGVGSRIESIASILVLALSMTLPPFVSQNFGAGKLCRVKEAYTGTLKFVMVWQFAIYVLLIAFSGVISQLFGKEQAVIDVIKLFIYTIPLSYGLQGVIILSNSSFNALHKPMYALVLSVIRLFIFYVPFAYIGNEIAGLLGLFIGAALGNLFTAIVAYKWFMKKLEALSGESLQECNN</sequence>
<dbReference type="Pfam" id="PF01554">
    <property type="entry name" value="MatE"/>
    <property type="match status" value="2"/>
</dbReference>
<feature type="transmembrane region" description="Helical" evidence="7">
    <location>
        <begin position="246"/>
        <end position="271"/>
    </location>
</feature>
<feature type="transmembrane region" description="Helical" evidence="7">
    <location>
        <begin position="99"/>
        <end position="121"/>
    </location>
</feature>
<dbReference type="InterPro" id="IPR048279">
    <property type="entry name" value="MdtK-like"/>
</dbReference>
<name>A0A0F9UP65_9ZZZZ</name>
<dbReference type="PANTHER" id="PTHR43549">
    <property type="entry name" value="MULTIDRUG RESISTANCE PROTEIN YPNP-RELATED"/>
    <property type="match status" value="1"/>
</dbReference>
<dbReference type="CDD" id="cd13149">
    <property type="entry name" value="MATE_like_2"/>
    <property type="match status" value="1"/>
</dbReference>
<evidence type="ECO:0000256" key="3">
    <source>
        <dbReference type="ARBA" id="ARBA00022475"/>
    </source>
</evidence>
<keyword evidence="2" id="KW-0813">Transport</keyword>
<dbReference type="NCBIfam" id="TIGR00797">
    <property type="entry name" value="matE"/>
    <property type="match status" value="1"/>
</dbReference>
<accession>A0A0F9UP65</accession>
<keyword evidence="6 7" id="KW-0472">Membrane</keyword>
<feature type="transmembrane region" description="Helical" evidence="7">
    <location>
        <begin position="174"/>
        <end position="193"/>
    </location>
</feature>
<evidence type="ECO:0000256" key="4">
    <source>
        <dbReference type="ARBA" id="ARBA00022692"/>
    </source>
</evidence>
<organism evidence="8">
    <name type="scientific">marine sediment metagenome</name>
    <dbReference type="NCBI Taxonomy" id="412755"/>
    <lineage>
        <taxon>unclassified sequences</taxon>
        <taxon>metagenomes</taxon>
        <taxon>ecological metagenomes</taxon>
    </lineage>
</organism>
<dbReference type="GO" id="GO:0042910">
    <property type="term" value="F:xenobiotic transmembrane transporter activity"/>
    <property type="evidence" value="ECO:0007669"/>
    <property type="project" value="InterPro"/>
</dbReference>
<dbReference type="PANTHER" id="PTHR43549:SF3">
    <property type="entry name" value="MULTIDRUG RESISTANCE PROTEIN YPNP-RELATED"/>
    <property type="match status" value="1"/>
</dbReference>
<feature type="transmembrane region" description="Helical" evidence="7">
    <location>
        <begin position="393"/>
        <end position="413"/>
    </location>
</feature>
<evidence type="ECO:0000256" key="5">
    <source>
        <dbReference type="ARBA" id="ARBA00022989"/>
    </source>
</evidence>
<dbReference type="AlphaFoldDB" id="A0A0F9UP65"/>
<evidence type="ECO:0000256" key="1">
    <source>
        <dbReference type="ARBA" id="ARBA00004651"/>
    </source>
</evidence>
<dbReference type="GO" id="GO:0015297">
    <property type="term" value="F:antiporter activity"/>
    <property type="evidence" value="ECO:0007669"/>
    <property type="project" value="InterPro"/>
</dbReference>
<dbReference type="InterPro" id="IPR002528">
    <property type="entry name" value="MATE_fam"/>
</dbReference>
<feature type="transmembrane region" description="Helical" evidence="7">
    <location>
        <begin position="199"/>
        <end position="225"/>
    </location>
</feature>
<keyword evidence="4 7" id="KW-0812">Transmembrane</keyword>
<feature type="transmembrane region" description="Helical" evidence="7">
    <location>
        <begin position="141"/>
        <end position="162"/>
    </location>
</feature>
<dbReference type="PIRSF" id="PIRSF006603">
    <property type="entry name" value="DinF"/>
    <property type="match status" value="1"/>
</dbReference>
<feature type="transmembrane region" description="Helical" evidence="7">
    <location>
        <begin position="29"/>
        <end position="50"/>
    </location>
</feature>
<comment type="caution">
    <text evidence="8">The sequence shown here is derived from an EMBL/GenBank/DDBJ whole genome shotgun (WGS) entry which is preliminary data.</text>
</comment>
<evidence type="ECO:0000256" key="2">
    <source>
        <dbReference type="ARBA" id="ARBA00022448"/>
    </source>
</evidence>
<feature type="transmembrane region" description="Helical" evidence="7">
    <location>
        <begin position="62"/>
        <end position="87"/>
    </location>
</feature>
<reference evidence="8" key="1">
    <citation type="journal article" date="2015" name="Nature">
        <title>Complex archaea that bridge the gap between prokaryotes and eukaryotes.</title>
        <authorList>
            <person name="Spang A."/>
            <person name="Saw J.H."/>
            <person name="Jorgensen S.L."/>
            <person name="Zaremba-Niedzwiedzka K."/>
            <person name="Martijn J."/>
            <person name="Lind A.E."/>
            <person name="van Eijk R."/>
            <person name="Schleper C."/>
            <person name="Guy L."/>
            <person name="Ettema T.J."/>
        </authorList>
    </citation>
    <scope>NUCLEOTIDE SEQUENCE</scope>
</reference>
<evidence type="ECO:0000256" key="7">
    <source>
        <dbReference type="SAM" id="Phobius"/>
    </source>
</evidence>
<dbReference type="EMBL" id="LAZR01000886">
    <property type="protein sequence ID" value="KKN55408.1"/>
    <property type="molecule type" value="Genomic_DNA"/>
</dbReference>
<dbReference type="InterPro" id="IPR052031">
    <property type="entry name" value="Membrane_Transporter-Flippase"/>
</dbReference>
<evidence type="ECO:0008006" key="9">
    <source>
        <dbReference type="Google" id="ProtNLM"/>
    </source>
</evidence>
<feature type="transmembrane region" description="Helical" evidence="7">
    <location>
        <begin position="291"/>
        <end position="308"/>
    </location>
</feature>
<comment type="subcellular location">
    <subcellularLocation>
        <location evidence="1">Cell membrane</location>
        <topology evidence="1">Multi-pass membrane protein</topology>
    </subcellularLocation>
</comment>
<proteinExistence type="predicted"/>
<feature type="transmembrane region" description="Helical" evidence="7">
    <location>
        <begin position="419"/>
        <end position="439"/>
    </location>
</feature>
<feature type="transmembrane region" description="Helical" evidence="7">
    <location>
        <begin position="329"/>
        <end position="352"/>
    </location>
</feature>
<gene>
    <name evidence="8" type="ORF">LCGC14_0582590</name>
</gene>
<dbReference type="GO" id="GO:0005886">
    <property type="term" value="C:plasma membrane"/>
    <property type="evidence" value="ECO:0007669"/>
    <property type="project" value="UniProtKB-SubCell"/>
</dbReference>
<keyword evidence="3" id="KW-1003">Cell membrane</keyword>
<evidence type="ECO:0000313" key="8">
    <source>
        <dbReference type="EMBL" id="KKN55408.1"/>
    </source>
</evidence>
<feature type="transmembrane region" description="Helical" evidence="7">
    <location>
        <begin position="364"/>
        <end position="381"/>
    </location>
</feature>
<evidence type="ECO:0000256" key="6">
    <source>
        <dbReference type="ARBA" id="ARBA00023136"/>
    </source>
</evidence>